<dbReference type="AlphaFoldDB" id="A0A9Q9AQ84"/>
<evidence type="ECO:0000256" key="4">
    <source>
        <dbReference type="ARBA" id="ARBA00022787"/>
    </source>
</evidence>
<evidence type="ECO:0000313" key="11">
    <source>
        <dbReference type="Proteomes" id="UP001056384"/>
    </source>
</evidence>
<dbReference type="Proteomes" id="UP001056384">
    <property type="component" value="Chromosome 5"/>
</dbReference>
<dbReference type="InterPro" id="IPR019603">
    <property type="entry name" value="Tom5"/>
</dbReference>
<keyword evidence="11" id="KW-1185">Reference proteome</keyword>
<gene>
    <name evidence="10" type="ORF">Slin15195_G067680</name>
</gene>
<evidence type="ECO:0000256" key="8">
    <source>
        <dbReference type="ARBA" id="ARBA00023136"/>
    </source>
</evidence>
<evidence type="ECO:0000256" key="7">
    <source>
        <dbReference type="ARBA" id="ARBA00023128"/>
    </source>
</evidence>
<evidence type="ECO:0000313" key="10">
    <source>
        <dbReference type="EMBL" id="USW53449.1"/>
    </source>
</evidence>
<evidence type="ECO:0000256" key="1">
    <source>
        <dbReference type="ARBA" id="ARBA00004572"/>
    </source>
</evidence>
<proteinExistence type="inferred from homology"/>
<keyword evidence="4" id="KW-1000">Mitochondrion outer membrane</keyword>
<keyword evidence="6" id="KW-1133">Transmembrane helix</keyword>
<sequence>MFGAPPQPSAEELAQQEASARQTIFGMVSMCVVLYFSPFAVDAVSNLI</sequence>
<evidence type="ECO:0000256" key="5">
    <source>
        <dbReference type="ARBA" id="ARBA00022927"/>
    </source>
</evidence>
<protein>
    <submittedName>
        <fullName evidence="10">Mitochondrial outer membrane translocase complex, subunit Tom5</fullName>
    </submittedName>
</protein>
<keyword evidence="5" id="KW-0653">Protein transport</keyword>
<evidence type="ECO:0000256" key="9">
    <source>
        <dbReference type="ARBA" id="ARBA00025716"/>
    </source>
</evidence>
<evidence type="ECO:0000256" key="2">
    <source>
        <dbReference type="ARBA" id="ARBA00022448"/>
    </source>
</evidence>
<evidence type="ECO:0000256" key="6">
    <source>
        <dbReference type="ARBA" id="ARBA00022989"/>
    </source>
</evidence>
<dbReference type="GO" id="GO:0005742">
    <property type="term" value="C:mitochondrial outer membrane translocase complex"/>
    <property type="evidence" value="ECO:0007669"/>
    <property type="project" value="TreeGrafter"/>
</dbReference>
<name>A0A9Q9AQ84_9PEZI</name>
<keyword evidence="2" id="KW-0813">Transport</keyword>
<dbReference type="Pfam" id="PF10642">
    <property type="entry name" value="Tom5"/>
    <property type="match status" value="1"/>
</dbReference>
<dbReference type="PANTHER" id="PTHR28188:SF1">
    <property type="entry name" value="MITOCHONDRIAL IMPORT RECEPTOR SUBUNIT TOM5"/>
    <property type="match status" value="1"/>
</dbReference>
<organism evidence="10 11">
    <name type="scientific">Septoria linicola</name>
    <dbReference type="NCBI Taxonomy" id="215465"/>
    <lineage>
        <taxon>Eukaryota</taxon>
        <taxon>Fungi</taxon>
        <taxon>Dikarya</taxon>
        <taxon>Ascomycota</taxon>
        <taxon>Pezizomycotina</taxon>
        <taxon>Dothideomycetes</taxon>
        <taxon>Dothideomycetidae</taxon>
        <taxon>Mycosphaerellales</taxon>
        <taxon>Mycosphaerellaceae</taxon>
        <taxon>Septoria</taxon>
    </lineage>
</organism>
<keyword evidence="7" id="KW-0496">Mitochondrion</keyword>
<dbReference type="EMBL" id="CP099422">
    <property type="protein sequence ID" value="USW53449.1"/>
    <property type="molecule type" value="Genomic_DNA"/>
</dbReference>
<dbReference type="PANTHER" id="PTHR28188">
    <property type="entry name" value="MITOCHONDRIAL IMPORT RECEPTOR SUBUNIT TOM5"/>
    <property type="match status" value="1"/>
</dbReference>
<keyword evidence="3" id="KW-0812">Transmembrane</keyword>
<comment type="similarity">
    <text evidence="9">Belongs to the Tom5 family.</text>
</comment>
<reference evidence="10" key="1">
    <citation type="submission" date="2022-06" db="EMBL/GenBank/DDBJ databases">
        <title>Complete genome sequences of two strains of the flax pathogen Septoria linicola.</title>
        <authorList>
            <person name="Lapalu N."/>
            <person name="Simon A."/>
            <person name="Demenou B."/>
            <person name="Paumier D."/>
            <person name="Guillot M.-P."/>
            <person name="Gout L."/>
            <person name="Valade R."/>
        </authorList>
    </citation>
    <scope>NUCLEOTIDE SEQUENCE</scope>
    <source>
        <strain evidence="10">SE15195</strain>
    </source>
</reference>
<keyword evidence="8" id="KW-0472">Membrane</keyword>
<dbReference type="GO" id="GO:0006626">
    <property type="term" value="P:protein targeting to mitochondrion"/>
    <property type="evidence" value="ECO:0007669"/>
    <property type="project" value="TreeGrafter"/>
</dbReference>
<accession>A0A9Q9AQ84</accession>
<evidence type="ECO:0000256" key="3">
    <source>
        <dbReference type="ARBA" id="ARBA00022692"/>
    </source>
</evidence>
<comment type="subcellular location">
    <subcellularLocation>
        <location evidence="1">Mitochondrion outer membrane</location>
        <topology evidence="1">Single-pass membrane protein</topology>
    </subcellularLocation>
</comment>
<dbReference type="GO" id="GO:0008320">
    <property type="term" value="F:protein transmembrane transporter activity"/>
    <property type="evidence" value="ECO:0007669"/>
    <property type="project" value="TreeGrafter"/>
</dbReference>